<dbReference type="InterPro" id="IPR012677">
    <property type="entry name" value="Nucleotide-bd_a/b_plait_sf"/>
</dbReference>
<name>A0AAQ3JNL3_9LILI</name>
<protein>
    <recommendedName>
        <fullName evidence="4">RRM domain-containing protein</fullName>
    </recommendedName>
</protein>
<evidence type="ECO:0000256" key="1">
    <source>
        <dbReference type="ARBA" id="ARBA00022884"/>
    </source>
</evidence>
<accession>A0AAQ3JNL3</accession>
<dbReference type="GO" id="GO:0003723">
    <property type="term" value="F:RNA binding"/>
    <property type="evidence" value="ECO:0007669"/>
    <property type="project" value="UniProtKB-UniRule"/>
</dbReference>
<proteinExistence type="predicted"/>
<feature type="compositionally biased region" description="Basic residues" evidence="3">
    <location>
        <begin position="15"/>
        <end position="30"/>
    </location>
</feature>
<feature type="domain" description="RRM" evidence="4">
    <location>
        <begin position="108"/>
        <end position="208"/>
    </location>
</feature>
<dbReference type="InterPro" id="IPR000504">
    <property type="entry name" value="RRM_dom"/>
</dbReference>
<dbReference type="InterPro" id="IPR050886">
    <property type="entry name" value="RNA-binding_reg"/>
</dbReference>
<evidence type="ECO:0000313" key="5">
    <source>
        <dbReference type="EMBL" id="WOK93303.1"/>
    </source>
</evidence>
<dbReference type="Pfam" id="PF00076">
    <property type="entry name" value="RRM_1"/>
    <property type="match status" value="2"/>
</dbReference>
<keyword evidence="6" id="KW-1185">Reference proteome</keyword>
<dbReference type="GO" id="GO:0005634">
    <property type="term" value="C:nucleus"/>
    <property type="evidence" value="ECO:0007669"/>
    <property type="project" value="TreeGrafter"/>
</dbReference>
<feature type="region of interest" description="Disordered" evidence="3">
    <location>
        <begin position="1"/>
        <end position="64"/>
    </location>
</feature>
<dbReference type="EMBL" id="CP136890">
    <property type="protein sequence ID" value="WOK93303.1"/>
    <property type="molecule type" value="Genomic_DNA"/>
</dbReference>
<dbReference type="Gene3D" id="3.30.70.330">
    <property type="match status" value="2"/>
</dbReference>
<reference evidence="5 6" key="1">
    <citation type="submission" date="2023-10" db="EMBL/GenBank/DDBJ databases">
        <title>Chromosome-scale genome assembly provides insights into flower coloration mechanisms of Canna indica.</title>
        <authorList>
            <person name="Li C."/>
        </authorList>
    </citation>
    <scope>NUCLEOTIDE SEQUENCE [LARGE SCALE GENOMIC DNA]</scope>
    <source>
        <tissue evidence="5">Flower</tissue>
    </source>
</reference>
<feature type="domain" description="RRM" evidence="4">
    <location>
        <begin position="199"/>
        <end position="276"/>
    </location>
</feature>
<dbReference type="PANTHER" id="PTHR48024:SF9">
    <property type="entry name" value="UBP1-ASSOCIATED PROTEINS 1A-RELATED"/>
    <property type="match status" value="1"/>
</dbReference>
<evidence type="ECO:0000256" key="2">
    <source>
        <dbReference type="PROSITE-ProRule" id="PRU00176"/>
    </source>
</evidence>
<dbReference type="SMART" id="SM00360">
    <property type="entry name" value="RRM"/>
    <property type="match status" value="2"/>
</dbReference>
<dbReference type="InterPro" id="IPR035979">
    <property type="entry name" value="RBD_domain_sf"/>
</dbReference>
<sequence>MGKSRAAKNRNNMRNNKKRKLGLKPKKKQKQQQPPVPSSKPVEDHDDPVLFGSDEGPSASITNPDQIHTLLEPYTKDQLIGFILDAVDGDAALVANIRAMADRDVSHRKVFVHGLGWDSTRETLLQVFEPYGPVEDCNVIVDKATGRAKGYGFVLFRTRAGAVKALKQPQKMIKNRMAHCQLASVGPVPSSSGADTYGRKVYISNVHANAAPDKLKAFFSQFGEIEMGPFGFDMLTGKSRGYAIFIYKTQEGARRALEEPHKMFDGHQLHCQLANEHGQKGKTPTFPSNPTAAATIMGATPQPVLAAVAAAQNLALYNQNPAAYSALLGQNPLLAAAALNPIAAAALNPAAGLLASQGQVLGGGLGIGGGSSLLGAYGSQTLADLQGLQSYQGSQFGQSSTMKPSGSYGGFP</sequence>
<gene>
    <name evidence="5" type="ORF">Cni_G02000</name>
</gene>
<keyword evidence="1 2" id="KW-0694">RNA-binding</keyword>
<organism evidence="5 6">
    <name type="scientific">Canna indica</name>
    <name type="common">Indian-shot</name>
    <dbReference type="NCBI Taxonomy" id="4628"/>
    <lineage>
        <taxon>Eukaryota</taxon>
        <taxon>Viridiplantae</taxon>
        <taxon>Streptophyta</taxon>
        <taxon>Embryophyta</taxon>
        <taxon>Tracheophyta</taxon>
        <taxon>Spermatophyta</taxon>
        <taxon>Magnoliopsida</taxon>
        <taxon>Liliopsida</taxon>
        <taxon>Zingiberales</taxon>
        <taxon>Cannaceae</taxon>
        <taxon>Canna</taxon>
    </lineage>
</organism>
<dbReference type="PANTHER" id="PTHR48024">
    <property type="entry name" value="GEO13361P1-RELATED"/>
    <property type="match status" value="1"/>
</dbReference>
<dbReference type="Proteomes" id="UP001327560">
    <property type="component" value="Chromosome 1"/>
</dbReference>
<dbReference type="PROSITE" id="PS50102">
    <property type="entry name" value="RRM"/>
    <property type="match status" value="2"/>
</dbReference>
<evidence type="ECO:0000313" key="6">
    <source>
        <dbReference type="Proteomes" id="UP001327560"/>
    </source>
</evidence>
<evidence type="ECO:0000259" key="4">
    <source>
        <dbReference type="PROSITE" id="PS50102"/>
    </source>
</evidence>
<dbReference type="AlphaFoldDB" id="A0AAQ3JNL3"/>
<evidence type="ECO:0000256" key="3">
    <source>
        <dbReference type="SAM" id="MobiDB-lite"/>
    </source>
</evidence>
<dbReference type="SUPFAM" id="SSF54928">
    <property type="entry name" value="RNA-binding domain, RBD"/>
    <property type="match status" value="2"/>
</dbReference>